<dbReference type="Proteomes" id="UP000250671">
    <property type="component" value="Unassembled WGS sequence"/>
</dbReference>
<organism evidence="5">
    <name type="scientific">Escherichia coli</name>
    <dbReference type="NCBI Taxonomy" id="562"/>
    <lineage>
        <taxon>Bacteria</taxon>
        <taxon>Pseudomonadati</taxon>
        <taxon>Pseudomonadota</taxon>
        <taxon>Gammaproteobacteria</taxon>
        <taxon>Enterobacterales</taxon>
        <taxon>Enterobacteriaceae</taxon>
        <taxon>Escherichia</taxon>
    </lineage>
</organism>
<gene>
    <name evidence="5" type="primary">trfB</name>
    <name evidence="7" type="ORF">SAMEA3752557_04876</name>
</gene>
<evidence type="ECO:0000256" key="1">
    <source>
        <dbReference type="ARBA" id="ARBA00023015"/>
    </source>
</evidence>
<evidence type="ECO:0000256" key="2">
    <source>
        <dbReference type="ARBA" id="ARBA00023163"/>
    </source>
</evidence>
<evidence type="ECO:0000259" key="4">
    <source>
        <dbReference type="Pfam" id="PF16509"/>
    </source>
</evidence>
<keyword evidence="1" id="KW-0805">Transcription regulation</keyword>
<geneLocation type="plasmid" evidence="6">
    <name>pFSEC-01</name>
</geneLocation>
<dbReference type="InterPro" id="IPR032428">
    <property type="entry name" value="TrfB"/>
</dbReference>
<dbReference type="Pfam" id="PF16509">
    <property type="entry name" value="KORA"/>
    <property type="match status" value="1"/>
</dbReference>
<sequence>MKKRLTQAEFEHAISNLSRALKPANVEIVKAILVDGRKQNDMVIETGLSRTAIAAMTKKVREAHKLHGKPPAGWERIELCIPSSMVPMLRAMEDEARKQANAKGEMNEYHNSDESEGRGR</sequence>
<feature type="region of interest" description="Disordered" evidence="3">
    <location>
        <begin position="93"/>
        <end position="120"/>
    </location>
</feature>
<reference evidence="6" key="2">
    <citation type="journal article" date="2015" name="Antimicrob. Agents Chemother.">
        <title>Characterization of a cfr-carrying plasmid from porcine Escherichia coli that closely resembles plasmid pEA3 from the plant pathogen Erwinia amylovora.</title>
        <authorList>
            <person name="Zhang R."/>
            <person name="Sun B."/>
            <person name="Wang Y."/>
            <person name="Lei L."/>
            <person name="Schwarz S."/>
            <person name="Wu C."/>
        </authorList>
    </citation>
    <scope>NUCLEOTIDE SEQUENCE</scope>
    <source>
        <strain evidence="6">FSEC-01</strain>
        <plasmid evidence="6">pFSEC-01</plasmid>
    </source>
</reference>
<dbReference type="EMBL" id="UCZA01000042">
    <property type="protein sequence ID" value="SQP88016.1"/>
    <property type="molecule type" value="Genomic_DNA"/>
</dbReference>
<evidence type="ECO:0000313" key="5">
    <source>
        <dbReference type="EMBL" id="AJQ17309.1"/>
    </source>
</evidence>
<name>A0A0C5PBY6_ECOLX</name>
<evidence type="ECO:0000313" key="6">
    <source>
        <dbReference type="EMBL" id="ALG88815.1"/>
    </source>
</evidence>
<feature type="compositionally biased region" description="Basic and acidic residues" evidence="3">
    <location>
        <begin position="105"/>
        <end position="120"/>
    </location>
</feature>
<keyword evidence="2" id="KW-0804">Transcription</keyword>
<reference evidence="5" key="1">
    <citation type="submission" date="2014-12" db="EMBL/GenBank/DDBJ databases">
        <title>Detection a broad host range IncP plasmid carrying cfr gene from extended-spectrum cephalosporin-resistant Escherichia coli.</title>
        <authorList>
            <person name="Liu X.-Q."/>
            <person name="Liu J.-H."/>
            <person name="Zeng Z.-l."/>
        </authorList>
    </citation>
    <scope>NUCLEOTIDE SEQUENCE</scope>
    <source>
        <strain evidence="5">FP671</strain>
        <plasmid evidence="5">pHNFP671</plasmid>
    </source>
</reference>
<geneLocation type="plasmid" evidence="5">
    <name>pHNFP671</name>
</geneLocation>
<dbReference type="Gene3D" id="1.10.10.2690">
    <property type="match status" value="1"/>
</dbReference>
<evidence type="ECO:0000313" key="7">
    <source>
        <dbReference type="EMBL" id="SQP88016.1"/>
    </source>
</evidence>
<accession>A0A0C5PBY6</accession>
<dbReference type="RefSeq" id="WP_000746879.1">
    <property type="nucleotide sequence ID" value="NZ_BFON01000039.1"/>
</dbReference>
<reference evidence="7 8" key="3">
    <citation type="submission" date="2018-06" db="EMBL/GenBank/DDBJ databases">
        <authorList>
            <consortium name="Pathogen Informatics"/>
            <person name="Doyle S."/>
        </authorList>
    </citation>
    <scope>NUCLEOTIDE SEQUENCE [LARGE SCALE GENOMIC DNA]</scope>
    <source>
        <strain evidence="7 8">VREC0535</strain>
    </source>
</reference>
<protein>
    <submittedName>
        <fullName evidence="7">Regulatory protein korA</fullName>
    </submittedName>
    <submittedName>
        <fullName evidence="5">TrfB transcriptional repressor protein</fullName>
    </submittedName>
</protein>
<dbReference type="AlphaFoldDB" id="A0A0C5PBY6"/>
<proteinExistence type="predicted"/>
<feature type="domain" description="TrfB transcriptional repressor protein" evidence="4">
    <location>
        <begin position="5"/>
        <end position="90"/>
    </location>
</feature>
<evidence type="ECO:0000256" key="3">
    <source>
        <dbReference type="SAM" id="MobiDB-lite"/>
    </source>
</evidence>
<dbReference type="InterPro" id="IPR053721">
    <property type="entry name" value="Fimbrial_Adhesin_Reg"/>
</dbReference>
<dbReference type="EMBL" id="KP324830">
    <property type="protein sequence ID" value="AJQ17309.1"/>
    <property type="molecule type" value="Genomic_DNA"/>
</dbReference>
<evidence type="ECO:0000313" key="8">
    <source>
        <dbReference type="Proteomes" id="UP000250671"/>
    </source>
</evidence>
<keyword evidence="5" id="KW-0614">Plasmid</keyword>
<dbReference type="EMBL" id="KR779901">
    <property type="protein sequence ID" value="ALG88815.1"/>
    <property type="molecule type" value="Genomic_DNA"/>
</dbReference>